<keyword evidence="4" id="KW-0560">Oxidoreductase</keyword>
<dbReference type="PANTHER" id="PTHR19384">
    <property type="entry name" value="NITRIC OXIDE SYNTHASE-RELATED"/>
    <property type="match status" value="1"/>
</dbReference>
<dbReference type="InterPro" id="IPR001433">
    <property type="entry name" value="OxRdtase_FAD/NAD-bd"/>
</dbReference>
<dbReference type="InterPro" id="IPR003097">
    <property type="entry name" value="CysJ-like_FAD-binding"/>
</dbReference>
<dbReference type="RefSeq" id="WP_123665733.1">
    <property type="nucleotide sequence ID" value="NZ_RJKE01000001.1"/>
</dbReference>
<dbReference type="GO" id="GO:0003958">
    <property type="term" value="F:NADPH-hemoprotein reductase activity"/>
    <property type="evidence" value="ECO:0007669"/>
    <property type="project" value="UniProtKB-EC"/>
</dbReference>
<dbReference type="InterPro" id="IPR001709">
    <property type="entry name" value="Flavoprot_Pyr_Nucl_cyt_Rdtase"/>
</dbReference>
<dbReference type="Proteomes" id="UP000272400">
    <property type="component" value="Unassembled WGS sequence"/>
</dbReference>
<keyword evidence="2" id="KW-0285">Flavoprotein</keyword>
<keyword evidence="3" id="KW-0274">FAD</keyword>
<gene>
    <name evidence="7" type="ORF">EDD29_3884</name>
</gene>
<dbReference type="GO" id="GO:0050660">
    <property type="term" value="F:flavin adenine dinucleotide binding"/>
    <property type="evidence" value="ECO:0007669"/>
    <property type="project" value="TreeGrafter"/>
</dbReference>
<dbReference type="Gene3D" id="3.40.50.80">
    <property type="entry name" value="Nucleotide-binding domain of ferredoxin-NADP reductase (FNR) module"/>
    <property type="match status" value="1"/>
</dbReference>
<keyword evidence="8" id="KW-1185">Reference proteome</keyword>
<dbReference type="Pfam" id="PF00175">
    <property type="entry name" value="NAD_binding_1"/>
    <property type="match status" value="1"/>
</dbReference>
<protein>
    <recommendedName>
        <fullName evidence="5">NADPH--hemoprotein reductase</fullName>
        <ecNumber evidence="5">1.6.2.4</ecNumber>
    </recommendedName>
</protein>
<evidence type="ECO:0000256" key="2">
    <source>
        <dbReference type="ARBA" id="ARBA00022630"/>
    </source>
</evidence>
<sequence>MADVLRDMAQAGAAPSPEIECAGAALGSAARLGVGTVVVNRELVANGARSKRHLEIALPDGVSYLPGDYLAVLPPNSAAVVDRVLARFGLAQDTRLVLSGRETLTAGEFLAGHVALAEPATRGGITRLAAAAPAHAGRDDLAALAAREPEAGERRPTVLDLLERHPGCAVDFTEFLGLHAPLVPRRYSISSSPRWNPRRVSLTVAVVRDPSGAFAGSASTFLGDAAPGTRVAVSVAGSGKAFHPPESLMTPMVMACAGTGIAPFRGFLQDRALRALDEGVAPAPSLLFFGCDRPEADFLYRDELAGWAEAGIVDVRPAFSAAPEDGVRYVQERLWRDRTDVMNLLRRDAVFYVCGDGRRMAPAVADTCARIYAEATDATPGEAEEWLTLRLDHGGYRSDAYL</sequence>
<dbReference type="AlphaFoldDB" id="A0A3N1CYG8"/>
<dbReference type="OrthoDB" id="3217230at2"/>
<evidence type="ECO:0000256" key="5">
    <source>
        <dbReference type="ARBA" id="ARBA00023797"/>
    </source>
</evidence>
<organism evidence="7 8">
    <name type="scientific">Actinocorallia herbida</name>
    <dbReference type="NCBI Taxonomy" id="58109"/>
    <lineage>
        <taxon>Bacteria</taxon>
        <taxon>Bacillati</taxon>
        <taxon>Actinomycetota</taxon>
        <taxon>Actinomycetes</taxon>
        <taxon>Streptosporangiales</taxon>
        <taxon>Thermomonosporaceae</taxon>
        <taxon>Actinocorallia</taxon>
    </lineage>
</organism>
<dbReference type="EMBL" id="RJKE01000001">
    <property type="protein sequence ID" value="ROO86320.1"/>
    <property type="molecule type" value="Genomic_DNA"/>
</dbReference>
<name>A0A3N1CYG8_9ACTN</name>
<dbReference type="SUPFAM" id="SSF52343">
    <property type="entry name" value="Ferredoxin reductase-like, C-terminal NADP-linked domain"/>
    <property type="match status" value="1"/>
</dbReference>
<dbReference type="InterPro" id="IPR039261">
    <property type="entry name" value="FNR_nucleotide-bd"/>
</dbReference>
<dbReference type="InterPro" id="IPR017938">
    <property type="entry name" value="Riboflavin_synthase-like_b-brl"/>
</dbReference>
<comment type="cofactor">
    <cofactor evidence="1">
        <name>FAD</name>
        <dbReference type="ChEBI" id="CHEBI:57692"/>
    </cofactor>
</comment>
<dbReference type="PRINTS" id="PR00371">
    <property type="entry name" value="FPNCR"/>
</dbReference>
<proteinExistence type="predicted"/>
<dbReference type="PANTHER" id="PTHR19384:SF17">
    <property type="entry name" value="NADPH--CYTOCHROME P450 REDUCTASE"/>
    <property type="match status" value="1"/>
</dbReference>
<evidence type="ECO:0000259" key="6">
    <source>
        <dbReference type="PROSITE" id="PS51384"/>
    </source>
</evidence>
<dbReference type="PROSITE" id="PS51384">
    <property type="entry name" value="FAD_FR"/>
    <property type="match status" value="1"/>
</dbReference>
<dbReference type="EC" id="1.6.2.4" evidence="5"/>
<evidence type="ECO:0000313" key="8">
    <source>
        <dbReference type="Proteomes" id="UP000272400"/>
    </source>
</evidence>
<dbReference type="Gene3D" id="1.20.990.10">
    <property type="entry name" value="NADPH-cytochrome p450 Reductase, Chain A, domain 3"/>
    <property type="match status" value="1"/>
</dbReference>
<evidence type="ECO:0000256" key="1">
    <source>
        <dbReference type="ARBA" id="ARBA00001974"/>
    </source>
</evidence>
<accession>A0A3N1CYG8</accession>
<dbReference type="Pfam" id="PF00667">
    <property type="entry name" value="FAD_binding_1"/>
    <property type="match status" value="1"/>
</dbReference>
<evidence type="ECO:0000313" key="7">
    <source>
        <dbReference type="EMBL" id="ROO86320.1"/>
    </source>
</evidence>
<evidence type="ECO:0000256" key="3">
    <source>
        <dbReference type="ARBA" id="ARBA00022827"/>
    </source>
</evidence>
<dbReference type="GO" id="GO:0010181">
    <property type="term" value="F:FMN binding"/>
    <property type="evidence" value="ECO:0007669"/>
    <property type="project" value="TreeGrafter"/>
</dbReference>
<dbReference type="SUPFAM" id="SSF63380">
    <property type="entry name" value="Riboflavin synthase domain-like"/>
    <property type="match status" value="1"/>
</dbReference>
<reference evidence="7 8" key="1">
    <citation type="submission" date="2018-11" db="EMBL/GenBank/DDBJ databases">
        <title>Sequencing the genomes of 1000 actinobacteria strains.</title>
        <authorList>
            <person name="Klenk H.-P."/>
        </authorList>
    </citation>
    <scope>NUCLEOTIDE SEQUENCE [LARGE SCALE GENOMIC DNA]</scope>
    <source>
        <strain evidence="7 8">DSM 44254</strain>
    </source>
</reference>
<comment type="caution">
    <text evidence="7">The sequence shown here is derived from an EMBL/GenBank/DDBJ whole genome shotgun (WGS) entry which is preliminary data.</text>
</comment>
<dbReference type="Gene3D" id="2.40.30.10">
    <property type="entry name" value="Translation factors"/>
    <property type="match status" value="1"/>
</dbReference>
<dbReference type="GO" id="GO:0005829">
    <property type="term" value="C:cytosol"/>
    <property type="evidence" value="ECO:0007669"/>
    <property type="project" value="TreeGrafter"/>
</dbReference>
<feature type="domain" description="FAD-binding FR-type" evidence="6">
    <location>
        <begin position="30"/>
        <end position="245"/>
    </location>
</feature>
<dbReference type="InterPro" id="IPR023173">
    <property type="entry name" value="NADPH_Cyt_P450_Rdtase_alpha"/>
</dbReference>
<evidence type="ECO:0000256" key="4">
    <source>
        <dbReference type="ARBA" id="ARBA00023002"/>
    </source>
</evidence>
<dbReference type="InterPro" id="IPR017927">
    <property type="entry name" value="FAD-bd_FR_type"/>
</dbReference>